<evidence type="ECO:0000256" key="1">
    <source>
        <dbReference type="SAM" id="Phobius"/>
    </source>
</evidence>
<keyword evidence="1" id="KW-0812">Transmembrane</keyword>
<evidence type="ECO:0000313" key="3">
    <source>
        <dbReference type="Proteomes" id="UP000016637"/>
    </source>
</evidence>
<dbReference type="SMART" id="SM00028">
    <property type="entry name" value="TPR"/>
    <property type="match status" value="2"/>
</dbReference>
<keyword evidence="3" id="KW-1185">Reference proteome</keyword>
<feature type="transmembrane region" description="Helical" evidence="1">
    <location>
        <begin position="242"/>
        <end position="260"/>
    </location>
</feature>
<protein>
    <submittedName>
        <fullName evidence="2">Tetratricopeptide repeat protein</fullName>
    </submittedName>
</protein>
<dbReference type="PATRIC" id="fig|1321820.3.peg.1442"/>
<evidence type="ECO:0000313" key="2">
    <source>
        <dbReference type="EMBL" id="ERK56090.1"/>
    </source>
</evidence>
<dbReference type="EMBL" id="AWVP01000103">
    <property type="protein sequence ID" value="ERK56090.1"/>
    <property type="molecule type" value="Genomic_DNA"/>
</dbReference>
<organism evidence="2 3">
    <name type="scientific">Gemella bergeri ATCC 700627</name>
    <dbReference type="NCBI Taxonomy" id="1321820"/>
    <lineage>
        <taxon>Bacteria</taxon>
        <taxon>Bacillati</taxon>
        <taxon>Bacillota</taxon>
        <taxon>Bacilli</taxon>
        <taxon>Bacillales</taxon>
        <taxon>Gemellaceae</taxon>
        <taxon>Gemella</taxon>
    </lineage>
</organism>
<feature type="transmembrane region" description="Helical" evidence="1">
    <location>
        <begin position="337"/>
        <end position="357"/>
    </location>
</feature>
<dbReference type="eggNOG" id="ENOG50327MJ">
    <property type="taxonomic scope" value="Bacteria"/>
</dbReference>
<sequence length="479" mass="55816">MNDKKFWKIIYLHIVKYNYNILYYRPEKKDVWLINDDNELVRFIYSDNFKATEIDSVISNIIRNETRLKKMFKLKNLKIKIIFVSPEYDEVITDYKKYKISSDLIIERVLFNEKNSKLFVKERDLKFIEDSPDTSRYKTRVVELYKKQALNKTVFDVKFNMISLCYLLLFFLNYVSIYASNGNFSIYKFLGYDYQGIISGQFYRLITSIFVVNDFVSLFIVVVSIFVSSLLFNKNLNIRESLVILITTAIVFNLFLLFGYSGDLNIPVVSYPAVLGSIFLTQLSKKSNNLQFMYAVSLSLVYLLGCAILLNTNVALYIFSFIVGVFLQLFLLNKKSIYILSAAFVLIMVSGIVVKIANIDTKSKVNAYLVRKIDKRLEKPRSDEDIFNLEKELTSKNKSVLTYYELGMIKMANLSVNDAKKVFLEGIQFDSSFAPLYYKLALIERQEGNYSKSKEYADKALKISNLEKYKNLVEELSNY</sequence>
<dbReference type="HOGENOM" id="CLU_569568_0_0_9"/>
<accession>U2Q008</accession>
<dbReference type="AlphaFoldDB" id="U2Q008"/>
<dbReference type="RefSeq" id="WP_021753144.1">
    <property type="nucleotide sequence ID" value="NZ_KI271848.1"/>
</dbReference>
<gene>
    <name evidence="2" type="ORF">HMPREF1983_01501</name>
</gene>
<feature type="transmembrane region" description="Helical" evidence="1">
    <location>
        <begin position="292"/>
        <end position="310"/>
    </location>
</feature>
<dbReference type="SUPFAM" id="SSF48452">
    <property type="entry name" value="TPR-like"/>
    <property type="match status" value="1"/>
</dbReference>
<reference evidence="2 3" key="1">
    <citation type="submission" date="2013-08" db="EMBL/GenBank/DDBJ databases">
        <authorList>
            <person name="Weinstock G."/>
            <person name="Sodergren E."/>
            <person name="Wylie T."/>
            <person name="Fulton L."/>
            <person name="Fulton R."/>
            <person name="Fronick C."/>
            <person name="O'Laughlin M."/>
            <person name="Godfrey J."/>
            <person name="Miner T."/>
            <person name="Herter B."/>
            <person name="Appelbaum E."/>
            <person name="Cordes M."/>
            <person name="Lek S."/>
            <person name="Wollam A."/>
            <person name="Pepin K.H."/>
            <person name="Palsikar V.B."/>
            <person name="Mitreva M."/>
            <person name="Wilson R.K."/>
        </authorList>
    </citation>
    <scope>NUCLEOTIDE SEQUENCE [LARGE SCALE GENOMIC DNA]</scope>
    <source>
        <strain evidence="2 3">ATCC 700627</strain>
    </source>
</reference>
<feature type="transmembrane region" description="Helical" evidence="1">
    <location>
        <begin position="316"/>
        <end position="332"/>
    </location>
</feature>
<dbReference type="Gene3D" id="1.25.40.10">
    <property type="entry name" value="Tetratricopeptide repeat domain"/>
    <property type="match status" value="1"/>
</dbReference>
<keyword evidence="1" id="KW-0472">Membrane</keyword>
<comment type="caution">
    <text evidence="2">The sequence shown here is derived from an EMBL/GenBank/DDBJ whole genome shotgun (WGS) entry which is preliminary data.</text>
</comment>
<dbReference type="InterPro" id="IPR011990">
    <property type="entry name" value="TPR-like_helical_dom_sf"/>
</dbReference>
<dbReference type="Proteomes" id="UP000016637">
    <property type="component" value="Unassembled WGS sequence"/>
</dbReference>
<dbReference type="InterPro" id="IPR019734">
    <property type="entry name" value="TPR_rpt"/>
</dbReference>
<keyword evidence="1" id="KW-1133">Transmembrane helix</keyword>
<feature type="transmembrane region" description="Helical" evidence="1">
    <location>
        <begin position="161"/>
        <end position="181"/>
    </location>
</feature>
<proteinExistence type="predicted"/>
<name>U2Q008_9BACL</name>
<feature type="transmembrane region" description="Helical" evidence="1">
    <location>
        <begin position="201"/>
        <end position="230"/>
    </location>
</feature>